<sequence length="273" mass="30353">MRQCGGGGARVRREEEGEGESGEGHDWSKVEGREHFVRGEKVGNTKFPSAEKIAAFVSDSYIMLSRDCFGEKCNWDGFGRGRVQAIVEKDSISWVFDEFREQNWREQIWGFQSGISGLGSKEVLRNIQFLGVSMNSRMNSGKGFLVPPENETQIGGSWLPLTPDKPPNLPRSNGVPLESQGNQAGRSNWHEVLSVPDRHTQQLTNYKGNGQNFNLIGFMGQKGSSHNGGFDHNVGSYVKIELLFVHLGLLIEASCVLVFVNFSGLLHLCFFIV</sequence>
<comment type="caution">
    <text evidence="3">The sequence shown here is derived from an EMBL/GenBank/DDBJ whole genome shotgun (WGS) entry which is preliminary data.</text>
</comment>
<keyword evidence="2" id="KW-0472">Membrane</keyword>
<name>A0A4S4DDK8_CAMSN</name>
<evidence type="ECO:0000256" key="1">
    <source>
        <dbReference type="SAM" id="MobiDB-lite"/>
    </source>
</evidence>
<evidence type="ECO:0000256" key="2">
    <source>
        <dbReference type="SAM" id="Phobius"/>
    </source>
</evidence>
<dbReference type="Proteomes" id="UP000306102">
    <property type="component" value="Unassembled WGS sequence"/>
</dbReference>
<evidence type="ECO:0000313" key="3">
    <source>
        <dbReference type="EMBL" id="THF99775.1"/>
    </source>
</evidence>
<keyword evidence="4" id="KW-1185">Reference proteome</keyword>
<organism evidence="3 4">
    <name type="scientific">Camellia sinensis var. sinensis</name>
    <name type="common">China tea</name>
    <dbReference type="NCBI Taxonomy" id="542762"/>
    <lineage>
        <taxon>Eukaryota</taxon>
        <taxon>Viridiplantae</taxon>
        <taxon>Streptophyta</taxon>
        <taxon>Embryophyta</taxon>
        <taxon>Tracheophyta</taxon>
        <taxon>Spermatophyta</taxon>
        <taxon>Magnoliopsida</taxon>
        <taxon>eudicotyledons</taxon>
        <taxon>Gunneridae</taxon>
        <taxon>Pentapetalae</taxon>
        <taxon>asterids</taxon>
        <taxon>Ericales</taxon>
        <taxon>Theaceae</taxon>
        <taxon>Camellia</taxon>
    </lineage>
</organism>
<proteinExistence type="predicted"/>
<accession>A0A4S4DDK8</accession>
<feature type="transmembrane region" description="Helical" evidence="2">
    <location>
        <begin position="243"/>
        <end position="272"/>
    </location>
</feature>
<dbReference type="AlphaFoldDB" id="A0A4S4DDK8"/>
<keyword evidence="2" id="KW-1133">Transmembrane helix</keyword>
<keyword evidence="2" id="KW-0812">Transmembrane</keyword>
<protein>
    <submittedName>
        <fullName evidence="3">Uncharacterized protein</fullName>
    </submittedName>
</protein>
<feature type="region of interest" description="Disordered" evidence="1">
    <location>
        <begin position="1"/>
        <end position="30"/>
    </location>
</feature>
<evidence type="ECO:0000313" key="4">
    <source>
        <dbReference type="Proteomes" id="UP000306102"/>
    </source>
</evidence>
<gene>
    <name evidence="3" type="ORF">TEA_005412</name>
</gene>
<dbReference type="EMBL" id="SDRB02011865">
    <property type="protein sequence ID" value="THF99775.1"/>
    <property type="molecule type" value="Genomic_DNA"/>
</dbReference>
<reference evidence="3 4" key="1">
    <citation type="journal article" date="2018" name="Proc. Natl. Acad. Sci. U.S.A.">
        <title>Draft genome sequence of Camellia sinensis var. sinensis provides insights into the evolution of the tea genome and tea quality.</title>
        <authorList>
            <person name="Wei C."/>
            <person name="Yang H."/>
            <person name="Wang S."/>
            <person name="Zhao J."/>
            <person name="Liu C."/>
            <person name="Gao L."/>
            <person name="Xia E."/>
            <person name="Lu Y."/>
            <person name="Tai Y."/>
            <person name="She G."/>
            <person name="Sun J."/>
            <person name="Cao H."/>
            <person name="Tong W."/>
            <person name="Gao Q."/>
            <person name="Li Y."/>
            <person name="Deng W."/>
            <person name="Jiang X."/>
            <person name="Wang W."/>
            <person name="Chen Q."/>
            <person name="Zhang S."/>
            <person name="Li H."/>
            <person name="Wu J."/>
            <person name="Wang P."/>
            <person name="Li P."/>
            <person name="Shi C."/>
            <person name="Zheng F."/>
            <person name="Jian J."/>
            <person name="Huang B."/>
            <person name="Shan D."/>
            <person name="Shi M."/>
            <person name="Fang C."/>
            <person name="Yue Y."/>
            <person name="Li F."/>
            <person name="Li D."/>
            <person name="Wei S."/>
            <person name="Han B."/>
            <person name="Jiang C."/>
            <person name="Yin Y."/>
            <person name="Xia T."/>
            <person name="Zhang Z."/>
            <person name="Bennetzen J.L."/>
            <person name="Zhao S."/>
            <person name="Wan X."/>
        </authorList>
    </citation>
    <scope>NUCLEOTIDE SEQUENCE [LARGE SCALE GENOMIC DNA]</scope>
    <source>
        <strain evidence="4">cv. Shuchazao</strain>
        <tissue evidence="3">Leaf</tissue>
    </source>
</reference>